<keyword evidence="5" id="KW-1185">Reference proteome</keyword>
<dbReference type="GO" id="GO:0009002">
    <property type="term" value="F:serine-type D-Ala-D-Ala carboxypeptidase activity"/>
    <property type="evidence" value="ECO:0007669"/>
    <property type="project" value="UniProtKB-EC"/>
</dbReference>
<feature type="signal peptide" evidence="3">
    <location>
        <begin position="1"/>
        <end position="26"/>
    </location>
</feature>
<keyword evidence="3" id="KW-0732">Signal</keyword>
<dbReference type="EMBL" id="JAIQUM010000094">
    <property type="protein sequence ID" value="MBZ5753229.1"/>
    <property type="molecule type" value="Genomic_DNA"/>
</dbReference>
<name>A0ABS7UYA4_9BACI</name>
<dbReference type="Pfam" id="PF02113">
    <property type="entry name" value="Peptidase_S13"/>
    <property type="match status" value="1"/>
</dbReference>
<dbReference type="InterPro" id="IPR012338">
    <property type="entry name" value="Beta-lactam/transpept-like"/>
</dbReference>
<keyword evidence="2 4" id="KW-0378">Hydrolase</keyword>
<evidence type="ECO:0000256" key="1">
    <source>
        <dbReference type="ARBA" id="ARBA00006096"/>
    </source>
</evidence>
<dbReference type="Gene3D" id="3.50.80.20">
    <property type="entry name" value="D-Ala-D-Ala carboxypeptidase C, peptidase S13"/>
    <property type="match status" value="1"/>
</dbReference>
<comment type="caution">
    <text evidence="4">The sequence shown here is derived from an EMBL/GenBank/DDBJ whole genome shotgun (WGS) entry which is preliminary data.</text>
</comment>
<dbReference type="SUPFAM" id="SSF56601">
    <property type="entry name" value="beta-lactamase/transpeptidase-like"/>
    <property type="match status" value="1"/>
</dbReference>
<feature type="chain" id="PRO_5046348015" evidence="3">
    <location>
        <begin position="27"/>
        <end position="490"/>
    </location>
</feature>
<comment type="similarity">
    <text evidence="1">Belongs to the peptidase S13 family.</text>
</comment>
<dbReference type="PANTHER" id="PTHR30023:SF0">
    <property type="entry name" value="PENICILLIN-SENSITIVE CARBOXYPEPTIDASE A"/>
    <property type="match status" value="1"/>
</dbReference>
<evidence type="ECO:0000256" key="3">
    <source>
        <dbReference type="SAM" id="SignalP"/>
    </source>
</evidence>
<protein>
    <submittedName>
        <fullName evidence="4">D-alanyl-D-alanine carboxypeptidase/D-alanyl-D-alanine-endopeptidase</fullName>
        <ecNumber evidence="4">3.4.16.4</ecNumber>
    </submittedName>
</protein>
<dbReference type="EC" id="3.4.16.4" evidence="4"/>
<accession>A0ABS7UYA4</accession>
<evidence type="ECO:0000313" key="4">
    <source>
        <dbReference type="EMBL" id="MBZ5753229.1"/>
    </source>
</evidence>
<dbReference type="Proteomes" id="UP001165287">
    <property type="component" value="Unassembled WGS sequence"/>
</dbReference>
<dbReference type="Gene3D" id="3.40.710.10">
    <property type="entry name" value="DD-peptidase/beta-lactamase superfamily"/>
    <property type="match status" value="1"/>
</dbReference>
<dbReference type="NCBIfam" id="TIGR00666">
    <property type="entry name" value="PBP4"/>
    <property type="match status" value="1"/>
</dbReference>
<proteinExistence type="inferred from homology"/>
<evidence type="ECO:0000256" key="2">
    <source>
        <dbReference type="ARBA" id="ARBA00022801"/>
    </source>
</evidence>
<organism evidence="4 5">
    <name type="scientific">Metabacillus rhizolycopersici</name>
    <dbReference type="NCBI Taxonomy" id="2875709"/>
    <lineage>
        <taxon>Bacteria</taxon>
        <taxon>Bacillati</taxon>
        <taxon>Bacillota</taxon>
        <taxon>Bacilli</taxon>
        <taxon>Bacillales</taxon>
        <taxon>Bacillaceae</taxon>
        <taxon>Metabacillus</taxon>
    </lineage>
</organism>
<keyword evidence="4" id="KW-0121">Carboxypeptidase</keyword>
<keyword evidence="4" id="KW-0645">Protease</keyword>
<dbReference type="InterPro" id="IPR000667">
    <property type="entry name" value="Peptidase_S13"/>
</dbReference>
<dbReference type="PRINTS" id="PR00922">
    <property type="entry name" value="DADACBPTASE3"/>
</dbReference>
<gene>
    <name evidence="4" type="primary">dacB</name>
    <name evidence="4" type="ORF">K9V48_24135</name>
</gene>
<dbReference type="RefSeq" id="WP_224141660.1">
    <property type="nucleotide sequence ID" value="NZ_JAIQUM010000094.1"/>
</dbReference>
<dbReference type="PANTHER" id="PTHR30023">
    <property type="entry name" value="D-ALANYL-D-ALANINE CARBOXYPEPTIDASE"/>
    <property type="match status" value="1"/>
</dbReference>
<reference evidence="4" key="1">
    <citation type="submission" date="2024-05" db="EMBL/GenBank/DDBJ databases">
        <title>Metabacillus sp. nov., isolated from the rhizosphere soil of tomato plants.</title>
        <authorList>
            <person name="Ma R."/>
        </authorList>
    </citation>
    <scope>NUCLEOTIDE SEQUENCE</scope>
    <source>
        <strain evidence="4">DBTR6</strain>
    </source>
</reference>
<evidence type="ECO:0000313" key="5">
    <source>
        <dbReference type="Proteomes" id="UP001165287"/>
    </source>
</evidence>
<sequence>MLKLFMCLIICMLSFPLTTSNKIVFAQGNKSEFARQIDQILNQHPFVKGAIAGVSVRSATTGKLIYSHQGDTRLTPASNIKLLTAASALSTLGQDYTFHTELLTEGAIKWNVLMGDIYLKGKGDPTLLPEDFKQFAKEIKNRGIKIINGDLIGDDFWYDDVRYSIDEPWSDETAYYGTQISALTASPDKDFNAGTVIVEVSPGKEMNQKATVTIKPKTNYVRIRNETTTVADSEFNNVLISRVHGQNEIRITGAIPISTPTKKEWIAVWEPTKYALDLFKQALNEENIKVLGNIKVDKTPNNATLLLTHHSMPLSKLLIPFMKLSNNGHGELLIKEMGKVVKGEGSWVKGLEVEENTLTTLGVQVEAIDIRDGSGISHINLVPANEITQLLYQSQQMKWFSVFSSSLPIAGSNEKMIGGTLRNRMKNRLFQGNVKAKTGTLTNVSALSGFVKSKNDQTLIFSIILNHLNDEAEGKQIEEEIVNVLATSEI</sequence>